<name>A0A166UP76_9PEZI</name>
<proteinExistence type="predicted"/>
<dbReference type="InterPro" id="IPR021858">
    <property type="entry name" value="Fun_TF"/>
</dbReference>
<dbReference type="Pfam" id="PF11951">
    <property type="entry name" value="Fungal_trans_2"/>
    <property type="match status" value="1"/>
</dbReference>
<keyword evidence="1" id="KW-0539">Nucleus</keyword>
<comment type="caution">
    <text evidence="2">The sequence shown here is derived from an EMBL/GenBank/DDBJ whole genome shotgun (WGS) entry which is preliminary data.</text>
</comment>
<protein>
    <submittedName>
        <fullName evidence="2">Uncharacterized protein</fullName>
    </submittedName>
</protein>
<organism evidence="2 3">
    <name type="scientific">Colletotrichum tofieldiae</name>
    <dbReference type="NCBI Taxonomy" id="708197"/>
    <lineage>
        <taxon>Eukaryota</taxon>
        <taxon>Fungi</taxon>
        <taxon>Dikarya</taxon>
        <taxon>Ascomycota</taxon>
        <taxon>Pezizomycotina</taxon>
        <taxon>Sordariomycetes</taxon>
        <taxon>Hypocreomycetidae</taxon>
        <taxon>Glomerellales</taxon>
        <taxon>Glomerellaceae</taxon>
        <taxon>Colletotrichum</taxon>
        <taxon>Colletotrichum spaethianum species complex</taxon>
    </lineage>
</organism>
<sequence length="319" mass="35404">MPSAGKNASHEGGLVFVPISHPSESAAWKQKVRSHAAKHTQARRQRVIAYQQTVIRSRSLSDGQESEGALPCSSHQPLKALEVVSRKDCSELNYASPLLNSPVSLLGAARTDPFNSYHRVVTPWENQLLDHFLQYLVLQEMTCVPSLDLDILGDKGSFWKSMASYWVHTALSDPGMLANTLLWSCRHMSAVQHREIYDLQATKYRFECIRLLNQTLTKEGKNISNLTITKTLALASDSNLTGEHDVAVKHLRAVGHMIRLQDAGQEPSDFLGRLIIWFTTDRSAKNVIGSANLSFGTEMTPIAKVDKSLVYHVNASVDA</sequence>
<dbReference type="STRING" id="708197.A0A166UP76"/>
<dbReference type="EMBL" id="LFIV01000042">
    <property type="protein sequence ID" value="KZL73632.1"/>
    <property type="molecule type" value="Genomic_DNA"/>
</dbReference>
<dbReference type="Proteomes" id="UP000076552">
    <property type="component" value="Unassembled WGS sequence"/>
</dbReference>
<evidence type="ECO:0000313" key="3">
    <source>
        <dbReference type="Proteomes" id="UP000076552"/>
    </source>
</evidence>
<evidence type="ECO:0000313" key="2">
    <source>
        <dbReference type="EMBL" id="KZL73632.1"/>
    </source>
</evidence>
<dbReference type="PANTHER" id="PTHR37540:SF10">
    <property type="entry name" value="SIGMA-70 REGION 2 FAMILY PROTEIN"/>
    <property type="match status" value="1"/>
</dbReference>
<keyword evidence="3" id="KW-1185">Reference proteome</keyword>
<dbReference type="PANTHER" id="PTHR37540">
    <property type="entry name" value="TRANSCRIPTION FACTOR (ACR-2), PUTATIVE-RELATED-RELATED"/>
    <property type="match status" value="1"/>
</dbReference>
<dbReference type="AlphaFoldDB" id="A0A166UP76"/>
<evidence type="ECO:0000256" key="1">
    <source>
        <dbReference type="ARBA" id="ARBA00023242"/>
    </source>
</evidence>
<accession>A0A166UP76</accession>
<reference evidence="2 3" key="1">
    <citation type="submission" date="2015-06" db="EMBL/GenBank/DDBJ databases">
        <title>Survival trade-offs in plant roots during colonization by closely related pathogenic and mutualistic fungi.</title>
        <authorList>
            <person name="Hacquard S."/>
            <person name="Kracher B."/>
            <person name="Hiruma K."/>
            <person name="Weinman A."/>
            <person name="Muench P."/>
            <person name="Garrido Oter R."/>
            <person name="Ver Loren van Themaat E."/>
            <person name="Dallerey J.-F."/>
            <person name="Damm U."/>
            <person name="Henrissat B."/>
            <person name="Lespinet O."/>
            <person name="Thon M."/>
            <person name="Kemen E."/>
            <person name="McHardy A.C."/>
            <person name="Schulze-Lefert P."/>
            <person name="O'Connell R.J."/>
        </authorList>
    </citation>
    <scope>NUCLEOTIDE SEQUENCE [LARGE SCALE GENOMIC DNA]</scope>
    <source>
        <strain evidence="2 3">0861</strain>
    </source>
</reference>
<gene>
    <name evidence="2" type="ORF">CT0861_09675</name>
</gene>